<dbReference type="GO" id="GO:0016020">
    <property type="term" value="C:membrane"/>
    <property type="evidence" value="ECO:0007669"/>
    <property type="project" value="InterPro"/>
</dbReference>
<dbReference type="OrthoDB" id="10259513at2759"/>
<dbReference type="PANTHER" id="PTHR38409">
    <property type="entry name" value="MDM10-COMPLEMENTING PROTEIN 1"/>
    <property type="match status" value="1"/>
</dbReference>
<dbReference type="GO" id="GO:0055088">
    <property type="term" value="P:lipid homeostasis"/>
    <property type="evidence" value="ECO:0007669"/>
    <property type="project" value="InterPro"/>
</dbReference>
<accession>A0A9Q5NBQ0</accession>
<feature type="transmembrane region" description="Helical" evidence="1">
    <location>
        <begin position="99"/>
        <end position="120"/>
    </location>
</feature>
<feature type="transmembrane region" description="Helical" evidence="1">
    <location>
        <begin position="157"/>
        <end position="181"/>
    </location>
</feature>
<feature type="domain" description="Mitochondrial adapter protein MCP1 transmembrane" evidence="2">
    <location>
        <begin position="114"/>
        <end position="204"/>
    </location>
</feature>
<organism evidence="3 4">
    <name type="scientific">Sanghuangporus baumii</name>
    <name type="common">Phellinus baumii</name>
    <dbReference type="NCBI Taxonomy" id="108892"/>
    <lineage>
        <taxon>Eukaryota</taxon>
        <taxon>Fungi</taxon>
        <taxon>Dikarya</taxon>
        <taxon>Basidiomycota</taxon>
        <taxon>Agaricomycotina</taxon>
        <taxon>Agaricomycetes</taxon>
        <taxon>Hymenochaetales</taxon>
        <taxon>Hymenochaetaceae</taxon>
        <taxon>Sanghuangporus</taxon>
    </lineage>
</organism>
<comment type="caution">
    <text evidence="3">The sequence shown here is derived from an EMBL/GenBank/DDBJ whole genome shotgun (WGS) entry which is preliminary data.</text>
</comment>
<dbReference type="AlphaFoldDB" id="A0A9Q5NBQ0"/>
<dbReference type="Proteomes" id="UP000757232">
    <property type="component" value="Unassembled WGS sequence"/>
</dbReference>
<proteinExistence type="predicted"/>
<gene>
    <name evidence="3" type="ORF">A7U60_g1390</name>
</gene>
<dbReference type="SUPFAM" id="SSF81343">
    <property type="entry name" value="Fumarate reductase respiratory complex transmembrane subunits"/>
    <property type="match status" value="1"/>
</dbReference>
<name>A0A9Q5NBQ0_SANBA</name>
<evidence type="ECO:0000313" key="3">
    <source>
        <dbReference type="EMBL" id="OCB91351.1"/>
    </source>
</evidence>
<evidence type="ECO:0000256" key="1">
    <source>
        <dbReference type="SAM" id="Phobius"/>
    </source>
</evidence>
<keyword evidence="1" id="KW-0472">Membrane</keyword>
<protein>
    <recommendedName>
        <fullName evidence="2">Mitochondrial adapter protein MCP1 transmembrane domain-containing protein</fullName>
    </recommendedName>
</protein>
<reference evidence="3" key="1">
    <citation type="submission" date="2016-06" db="EMBL/GenBank/DDBJ databases">
        <title>Draft Genome sequence of the fungus Inonotus baumii.</title>
        <authorList>
            <person name="Zhu H."/>
            <person name="Lin W."/>
        </authorList>
    </citation>
    <scope>NUCLEOTIDE SEQUENCE</scope>
    <source>
        <strain evidence="3">821</strain>
    </source>
</reference>
<keyword evidence="1" id="KW-0812">Transmembrane</keyword>
<feature type="transmembrane region" description="Helical" evidence="1">
    <location>
        <begin position="202"/>
        <end position="219"/>
    </location>
</feature>
<dbReference type="InterPro" id="IPR012472">
    <property type="entry name" value="MCP1_TM"/>
</dbReference>
<keyword evidence="1" id="KW-1133">Transmembrane helix</keyword>
<evidence type="ECO:0000313" key="4">
    <source>
        <dbReference type="Proteomes" id="UP000757232"/>
    </source>
</evidence>
<dbReference type="EMBL" id="LNZH02000092">
    <property type="protein sequence ID" value="OCB91351.1"/>
    <property type="molecule type" value="Genomic_DNA"/>
</dbReference>
<keyword evidence="4" id="KW-1185">Reference proteome</keyword>
<dbReference type="InterPro" id="IPR039960">
    <property type="entry name" value="MCP1"/>
</dbReference>
<evidence type="ECO:0000259" key="2">
    <source>
        <dbReference type="Pfam" id="PF07950"/>
    </source>
</evidence>
<dbReference type="InterPro" id="IPR034804">
    <property type="entry name" value="SQR/QFR_C/D"/>
</dbReference>
<dbReference type="Pfam" id="PF07950">
    <property type="entry name" value="MCP1_TM"/>
    <property type="match status" value="1"/>
</dbReference>
<dbReference type="PANTHER" id="PTHR38409:SF1">
    <property type="entry name" value="MITOCHONDRIAL ADAPTER PROTEIN MCP1"/>
    <property type="match status" value="1"/>
</dbReference>
<sequence>MSSPSSSQTNSIRKTLLPYLTKAAHLPAPFISAFLLVHLSAPILANVGGASLSSSVMLLGREYYQGSPQELLLLFGPLGLHVSASVLKRLLSPYPPRPIRSLLSTAGYTALAIIPIHILIQRVYPTDPAYPISSIGPAQLDFSFVQHALQKWPIRSILLYVSLTAATILHALEGFALLNDLYLVKDGSAKRWDKSKVRTRRIAAATGISAVLGGVLMLWKEPIIMPLPSILARFDAVLQKSIIYRL</sequence>